<dbReference type="Pfam" id="PF13458">
    <property type="entry name" value="Peripla_BP_6"/>
    <property type="match status" value="2"/>
</dbReference>
<keyword evidence="2 3" id="KW-0732">Signal</keyword>
<accession>A0A857KGN8</accession>
<dbReference type="SUPFAM" id="SSF53822">
    <property type="entry name" value="Periplasmic binding protein-like I"/>
    <property type="match status" value="1"/>
</dbReference>
<gene>
    <name evidence="5" type="ORF">GII30_04580</name>
</gene>
<dbReference type="PANTHER" id="PTHR30483">
    <property type="entry name" value="LEUCINE-SPECIFIC-BINDING PROTEIN"/>
    <property type="match status" value="1"/>
</dbReference>
<feature type="domain" description="Leucine-binding protein" evidence="4">
    <location>
        <begin position="55"/>
        <end position="117"/>
    </location>
</feature>
<comment type="similarity">
    <text evidence="1">Belongs to the leucine-binding protein family.</text>
</comment>
<dbReference type="InterPro" id="IPR051010">
    <property type="entry name" value="BCAA_transport"/>
</dbReference>
<dbReference type="InterPro" id="IPR028081">
    <property type="entry name" value="Leu-bd"/>
</dbReference>
<evidence type="ECO:0000256" key="3">
    <source>
        <dbReference type="SAM" id="SignalP"/>
    </source>
</evidence>
<dbReference type="AlphaFoldDB" id="A0A857KGN8"/>
<sequence length="369" mass="36969">MYSFSSQVRHVRSALLAVSIGVLALSGLTACGDDGDDTAANTSASFPAEPATGAPIKIGFVSSEGGAIGTALTSVRQSAEAATRYLNDNAGGIKGHKIELVVCKQEETPATATACATTGAFSLTGGTVAILNGMAQTAAGDGIKKIAVIAGTGPDSASLLKQIGGRFFTKAGVEAEFIGIPLDTPDPTPQITAALKGKPGAVGVLGDGRLCTALLKTLPAASADTTPYVLGPCLDKTVLEAVGGDAVKGAKLFGSNTAYSDEPESALYRQILGAYAPDVDPAGIGYGGYQAVMGFAEALNKSAVTDFTPAGVKQAMTATKDVPLPSAGGLTFTCDGKAFPLLSALCSLKTVVSDVDADGRWSGDRVVGA</sequence>
<feature type="signal peptide" evidence="3">
    <location>
        <begin position="1"/>
        <end position="24"/>
    </location>
</feature>
<dbReference type="Gene3D" id="3.40.50.2300">
    <property type="match status" value="2"/>
</dbReference>
<evidence type="ECO:0000256" key="1">
    <source>
        <dbReference type="ARBA" id="ARBA00010062"/>
    </source>
</evidence>
<reference evidence="5" key="1">
    <citation type="journal article" date="2021" name="Nat. Microbiol.">
        <title>Cocultivation of an ultrasmall environmental parasitic bacterium with lytic ability against bacteria associated with wastewater foams.</title>
        <authorList>
            <person name="Batinovic S."/>
            <person name="Rose J.J.A."/>
            <person name="Ratcliffe J."/>
            <person name="Seviour R.J."/>
            <person name="Petrovski S."/>
        </authorList>
    </citation>
    <scope>NUCLEOTIDE SEQUENCE</scope>
    <source>
        <strain evidence="5">CON44</strain>
    </source>
</reference>
<protein>
    <submittedName>
        <fullName evidence="5">ABC transporter substrate-binding protein</fullName>
    </submittedName>
</protein>
<name>A0A857KGN8_9ACTN</name>
<evidence type="ECO:0000256" key="2">
    <source>
        <dbReference type="ARBA" id="ARBA00022729"/>
    </source>
</evidence>
<dbReference type="InterPro" id="IPR028082">
    <property type="entry name" value="Peripla_BP_I"/>
</dbReference>
<feature type="domain" description="Leucine-binding protein" evidence="4">
    <location>
        <begin position="119"/>
        <end position="337"/>
    </location>
</feature>
<evidence type="ECO:0000313" key="5">
    <source>
        <dbReference type="EMBL" id="QHN38547.1"/>
    </source>
</evidence>
<feature type="chain" id="PRO_5039103386" evidence="3">
    <location>
        <begin position="25"/>
        <end position="369"/>
    </location>
</feature>
<evidence type="ECO:0000259" key="4">
    <source>
        <dbReference type="Pfam" id="PF13458"/>
    </source>
</evidence>
<proteinExistence type="inferred from homology"/>
<dbReference type="EMBL" id="CP045810">
    <property type="protein sequence ID" value="QHN38547.1"/>
    <property type="molecule type" value="Genomic_DNA"/>
</dbReference>
<organism evidence="5">
    <name type="scientific">Gordonia amarae</name>
    <dbReference type="NCBI Taxonomy" id="36821"/>
    <lineage>
        <taxon>Bacteria</taxon>
        <taxon>Bacillati</taxon>
        <taxon>Actinomycetota</taxon>
        <taxon>Actinomycetes</taxon>
        <taxon>Mycobacteriales</taxon>
        <taxon>Gordoniaceae</taxon>
        <taxon>Gordonia</taxon>
    </lineage>
</organism>
<dbReference type="PANTHER" id="PTHR30483:SF6">
    <property type="entry name" value="PERIPLASMIC BINDING PROTEIN OF ABC TRANSPORTER FOR NATURAL AMINO ACIDS"/>
    <property type="match status" value="1"/>
</dbReference>